<dbReference type="AlphaFoldDB" id="A0A081FZZ9"/>
<gene>
    <name evidence="2" type="ORF">ADIMK_1839</name>
</gene>
<dbReference type="Pfam" id="PF01168">
    <property type="entry name" value="Ala_racemase_N"/>
    <property type="match status" value="1"/>
</dbReference>
<dbReference type="InterPro" id="IPR001608">
    <property type="entry name" value="Ala_racemase_N"/>
</dbReference>
<dbReference type="OrthoDB" id="339576at2"/>
<dbReference type="PANTHER" id="PTHR28004">
    <property type="entry name" value="ZGC:162816-RELATED"/>
    <property type="match status" value="1"/>
</dbReference>
<sequence>MVSRRRLLVAGGAVMAGLAFSRPETRSGKHSAYFDTLNTLLRREGIDRPVLLIDLERLDRNIDRVMATVNAAGGGYRIVTKSVPAAGLVDYIAERAGTRSLMVFHRPFLEEMARLRPNSDILIGKPLPLASLSRFYDGQHHRFDPERQLQWLVDSRDRLEQYLAFAKSRDVRLRVNLEIDVGLHRGGFDNAHTLHRALTLISENPGRLKFAGFMGYDAHVAALPPILAGFETTKVKARYADAIALLREQFPHLINETVTFNGAGSPTFRHYGRDSLLNDISVGSALLKPSHYDLDSLSDFEPSAFIASPVLKRRTSTGLPTLEWLAAPMRAWDGNRADTLFIYGGNWLAQPESPPGIELAEIYRSSNQEGYYASKAVDLAVDDFLFLRPSQSEAVLLQFGELIGVREGYVERRWPVLRQGMA</sequence>
<organism evidence="2 3">
    <name type="scientific">Marinobacterium lacunae</name>
    <dbReference type="NCBI Taxonomy" id="1232683"/>
    <lineage>
        <taxon>Bacteria</taxon>
        <taxon>Pseudomonadati</taxon>
        <taxon>Pseudomonadota</taxon>
        <taxon>Gammaproteobacteria</taxon>
        <taxon>Oceanospirillales</taxon>
        <taxon>Oceanospirillaceae</taxon>
        <taxon>Marinobacterium</taxon>
    </lineage>
</organism>
<accession>A0A081FZZ9</accession>
<dbReference type="Gene3D" id="3.20.20.10">
    <property type="entry name" value="Alanine racemase"/>
    <property type="match status" value="1"/>
</dbReference>
<reference evidence="2 3" key="1">
    <citation type="submission" date="2014-04" db="EMBL/GenBank/DDBJ databases">
        <title>Marinobacterium kochiensis sp. nov., isolated from sediment sample collected from Kochi backwaters in Kerala, India.</title>
        <authorList>
            <person name="Singh A."/>
            <person name="Pinnaka A.K."/>
        </authorList>
    </citation>
    <scope>NUCLEOTIDE SEQUENCE [LARGE SCALE GENOMIC DNA]</scope>
    <source>
        <strain evidence="2 3">AK27</strain>
    </source>
</reference>
<dbReference type="Proteomes" id="UP000028252">
    <property type="component" value="Unassembled WGS sequence"/>
</dbReference>
<proteinExistence type="predicted"/>
<dbReference type="RefSeq" id="WP_036186621.1">
    <property type="nucleotide sequence ID" value="NZ_JMQN01000021.1"/>
</dbReference>
<dbReference type="InterPro" id="IPR051466">
    <property type="entry name" value="D-amino_acid_metab_enzyme"/>
</dbReference>
<comment type="caution">
    <text evidence="2">The sequence shown here is derived from an EMBL/GenBank/DDBJ whole genome shotgun (WGS) entry which is preliminary data.</text>
</comment>
<evidence type="ECO:0000313" key="2">
    <source>
        <dbReference type="EMBL" id="KEA64104.1"/>
    </source>
</evidence>
<name>A0A081FZZ9_9GAMM</name>
<dbReference type="STRING" id="1232683.ADIMK_1839"/>
<dbReference type="SUPFAM" id="SSF51419">
    <property type="entry name" value="PLP-binding barrel"/>
    <property type="match status" value="1"/>
</dbReference>
<dbReference type="GO" id="GO:0036088">
    <property type="term" value="P:D-serine catabolic process"/>
    <property type="evidence" value="ECO:0007669"/>
    <property type="project" value="TreeGrafter"/>
</dbReference>
<dbReference type="GO" id="GO:0008721">
    <property type="term" value="F:D-serine ammonia-lyase activity"/>
    <property type="evidence" value="ECO:0007669"/>
    <property type="project" value="TreeGrafter"/>
</dbReference>
<evidence type="ECO:0000259" key="1">
    <source>
        <dbReference type="Pfam" id="PF01168"/>
    </source>
</evidence>
<feature type="domain" description="Alanine racemase N-terminal" evidence="1">
    <location>
        <begin position="53"/>
        <end position="286"/>
    </location>
</feature>
<evidence type="ECO:0000313" key="3">
    <source>
        <dbReference type="Proteomes" id="UP000028252"/>
    </source>
</evidence>
<dbReference type="PANTHER" id="PTHR28004:SF2">
    <property type="entry name" value="D-SERINE DEHYDRATASE"/>
    <property type="match status" value="1"/>
</dbReference>
<dbReference type="eggNOG" id="COG3616">
    <property type="taxonomic scope" value="Bacteria"/>
</dbReference>
<dbReference type="PATRIC" id="fig|1232683.4.peg.1814"/>
<dbReference type="InterPro" id="IPR029066">
    <property type="entry name" value="PLP-binding_barrel"/>
</dbReference>
<dbReference type="EMBL" id="JMQN01000021">
    <property type="protein sequence ID" value="KEA64104.1"/>
    <property type="molecule type" value="Genomic_DNA"/>
</dbReference>
<protein>
    <recommendedName>
        <fullName evidence="1">Alanine racemase N-terminal domain-containing protein</fullName>
    </recommendedName>
</protein>
<keyword evidence="3" id="KW-1185">Reference proteome</keyword>